<name>A0ABU7G2U9_9ALTE</name>
<accession>A0ABU7G2U9</accession>
<dbReference type="RefSeq" id="WP_329774977.1">
    <property type="nucleotide sequence ID" value="NZ_JAYDYW010000006.1"/>
</dbReference>
<sequence>MPIFNPVEEDFVPQMVKDAIESGSEEIIVRKEDNGTWTVAIAEN</sequence>
<reference evidence="1 2" key="2">
    <citation type="submission" date="2023-12" db="EMBL/GenBank/DDBJ databases">
        <authorList>
            <consortium name="Cladostephus spongiosus"/>
            <person name="Lorente B."/>
            <person name="Cabral C."/>
            <person name="Frias J."/>
            <person name="Faria J."/>
            <person name="Toubarro D."/>
        </authorList>
    </citation>
    <scope>NUCLEOTIDE SEQUENCE [LARGE SCALE GENOMIC DNA]</scope>
    <source>
        <strain evidence="1 2">ZMCS4</strain>
    </source>
</reference>
<proteinExistence type="predicted"/>
<reference evidence="2" key="1">
    <citation type="submission" date="2023-07" db="EMBL/GenBank/DDBJ databases">
        <title>Draft genome sequence of Agarivorans aestuarii strain ZMCS4, a CAZymes producing bacteria isolated from the marine brown algae Clodostephus spongiosus.</title>
        <authorList>
            <person name="Lorente B."/>
            <person name="Cabral C."/>
            <person name="Frias J."/>
            <person name="Faria J."/>
            <person name="Toubarro D."/>
        </authorList>
    </citation>
    <scope>NUCLEOTIDE SEQUENCE [LARGE SCALE GENOMIC DNA]</scope>
    <source>
        <strain evidence="2">ZMCS4</strain>
    </source>
</reference>
<comment type="caution">
    <text evidence="1">The sequence shown here is derived from an EMBL/GenBank/DDBJ whole genome shotgun (WGS) entry which is preliminary data.</text>
</comment>
<protein>
    <submittedName>
        <fullName evidence="1">Uncharacterized protein</fullName>
    </submittedName>
</protein>
<dbReference type="EMBL" id="JAYDYW010000006">
    <property type="protein sequence ID" value="MEE1673728.1"/>
    <property type="molecule type" value="Genomic_DNA"/>
</dbReference>
<evidence type="ECO:0000313" key="1">
    <source>
        <dbReference type="EMBL" id="MEE1673728.1"/>
    </source>
</evidence>
<gene>
    <name evidence="1" type="ORF">SNR37_003155</name>
</gene>
<dbReference type="Proteomes" id="UP001310248">
    <property type="component" value="Unassembled WGS sequence"/>
</dbReference>
<evidence type="ECO:0000313" key="2">
    <source>
        <dbReference type="Proteomes" id="UP001310248"/>
    </source>
</evidence>
<organism evidence="1 2">
    <name type="scientific">Agarivorans aestuarii</name>
    <dbReference type="NCBI Taxonomy" id="1563703"/>
    <lineage>
        <taxon>Bacteria</taxon>
        <taxon>Pseudomonadati</taxon>
        <taxon>Pseudomonadota</taxon>
        <taxon>Gammaproteobacteria</taxon>
        <taxon>Alteromonadales</taxon>
        <taxon>Alteromonadaceae</taxon>
        <taxon>Agarivorans</taxon>
    </lineage>
</organism>
<keyword evidence="2" id="KW-1185">Reference proteome</keyword>